<feature type="domain" description="SUF system FeS cluster assembly SufBD core" evidence="2">
    <location>
        <begin position="175"/>
        <end position="398"/>
    </location>
</feature>
<dbReference type="InterPro" id="IPR045595">
    <property type="entry name" value="SufBD_N"/>
</dbReference>
<dbReference type="NCBIfam" id="TIGR01981">
    <property type="entry name" value="sufD"/>
    <property type="match status" value="1"/>
</dbReference>
<gene>
    <name evidence="4" type="ORF">GETHPA_20200</name>
</gene>
<dbReference type="Proteomes" id="UP001165089">
    <property type="component" value="Unassembled WGS sequence"/>
</dbReference>
<proteinExistence type="inferred from homology"/>
<comment type="caution">
    <text evidence="4">The sequence shown here is derived from an EMBL/GenBank/DDBJ whole genome shotgun (WGS) entry which is preliminary data.</text>
</comment>
<evidence type="ECO:0000259" key="2">
    <source>
        <dbReference type="Pfam" id="PF01458"/>
    </source>
</evidence>
<evidence type="ECO:0000259" key="3">
    <source>
        <dbReference type="Pfam" id="PF19295"/>
    </source>
</evidence>
<comment type="similarity">
    <text evidence="1">Belongs to the iron-sulfur cluster assembly SufBD family.</text>
</comment>
<dbReference type="InterPro" id="IPR000825">
    <property type="entry name" value="SUF_FeS_clus_asmbl_SufBD_core"/>
</dbReference>
<dbReference type="EMBL" id="BSDD01000003">
    <property type="protein sequence ID" value="GLH70487.1"/>
    <property type="molecule type" value="Genomic_DNA"/>
</dbReference>
<dbReference type="InterPro" id="IPR037284">
    <property type="entry name" value="SUF_FeS_clus_asmbl_SufBD_sf"/>
</dbReference>
<dbReference type="Pfam" id="PF19295">
    <property type="entry name" value="SufBD_N"/>
    <property type="match status" value="1"/>
</dbReference>
<dbReference type="PANTHER" id="PTHR43575">
    <property type="entry name" value="PROTEIN ABCI7, CHLOROPLASTIC"/>
    <property type="match status" value="1"/>
</dbReference>
<evidence type="ECO:0000256" key="1">
    <source>
        <dbReference type="ARBA" id="ARBA00043967"/>
    </source>
</evidence>
<dbReference type="Pfam" id="PF01458">
    <property type="entry name" value="SUFBD_core"/>
    <property type="match status" value="1"/>
</dbReference>
<sequence>MTPAVDASPLSDLLAGARPEGWEALRAAAEARLAGQALPDTGMEDWKYLDLALLHGPAFRPAAPAVPTTASADIQPYIHPEMMATRQVFVNGFHAPHASCATGLPPGVRFFPISAASEACRLLGTLGEGAPDFFEDLNTARFTEGAVLLVPQNVRVEVPLHLLFLSRSAGDGTVPTMLPRLLVALDRGAELELVEEHHGEGTYLSCPVVEIRVAEGAILRHERIQRESTEAFHFSALKAEVARGGQYHSRTLSFGGRLSRQRPRIRLAEGAEATLDGLALLGGNQVADTHSFLHHAEPHGTSRQLHKCVVDGQARAIFNGQVRVAPGAQVTDAQQQSRNLLLSEKARVDTKPQLEIYADDVKCSHGAAVGQLDPDELFYLQSRGLDPEDARNLLTYGFAADLLARIPVASLRRSLRHLVLARTQAASLGDLA</sequence>
<evidence type="ECO:0000313" key="5">
    <source>
        <dbReference type="Proteomes" id="UP001165089"/>
    </source>
</evidence>
<organism evidence="4 5">
    <name type="scientific">Geothrix rubra</name>
    <dbReference type="NCBI Taxonomy" id="2927977"/>
    <lineage>
        <taxon>Bacteria</taxon>
        <taxon>Pseudomonadati</taxon>
        <taxon>Acidobacteriota</taxon>
        <taxon>Holophagae</taxon>
        <taxon>Holophagales</taxon>
        <taxon>Holophagaceae</taxon>
        <taxon>Geothrix</taxon>
    </lineage>
</organism>
<evidence type="ECO:0000313" key="4">
    <source>
        <dbReference type="EMBL" id="GLH70487.1"/>
    </source>
</evidence>
<dbReference type="PANTHER" id="PTHR43575:SF1">
    <property type="entry name" value="PROTEIN ABCI7, CHLOROPLASTIC"/>
    <property type="match status" value="1"/>
</dbReference>
<dbReference type="InterPro" id="IPR055346">
    <property type="entry name" value="Fe-S_cluster_assembly_SufBD"/>
</dbReference>
<protein>
    <submittedName>
        <fullName evidence="4">Fe-S cluster assembly protein SufD</fullName>
    </submittedName>
</protein>
<accession>A0ABQ5Q7B7</accession>
<feature type="domain" description="SUF system FeS cluster assembly SufBD N-terminal" evidence="3">
    <location>
        <begin position="22"/>
        <end position="161"/>
    </location>
</feature>
<keyword evidence="5" id="KW-1185">Reference proteome</keyword>
<dbReference type="InterPro" id="IPR011542">
    <property type="entry name" value="SUF_FeS_clus_asmbl_SufD"/>
</dbReference>
<dbReference type="RefSeq" id="WP_285725334.1">
    <property type="nucleotide sequence ID" value="NZ_BSDD01000003.1"/>
</dbReference>
<name>A0ABQ5Q7B7_9BACT</name>
<dbReference type="SUPFAM" id="SSF101960">
    <property type="entry name" value="Stabilizer of iron transporter SufD"/>
    <property type="match status" value="1"/>
</dbReference>
<reference evidence="4 5" key="1">
    <citation type="journal article" date="2023" name="Antonie Van Leeuwenhoek">
        <title>Mesoterricola silvestris gen. nov., sp. nov., Mesoterricola sediminis sp. nov., Geothrix oryzae sp. nov., Geothrix edaphica sp. nov., Geothrix rubra sp. nov., and Geothrix limicola sp. nov., six novel members of Acidobacteriota isolated from soils.</title>
        <authorList>
            <person name="Itoh H."/>
            <person name="Sugisawa Y."/>
            <person name="Mise K."/>
            <person name="Xu Z."/>
            <person name="Kuniyasu M."/>
            <person name="Ushijima N."/>
            <person name="Kawano K."/>
            <person name="Kobayashi E."/>
            <person name="Shiratori Y."/>
            <person name="Masuda Y."/>
            <person name="Senoo K."/>
        </authorList>
    </citation>
    <scope>NUCLEOTIDE SEQUENCE [LARGE SCALE GENOMIC DNA]</scope>
    <source>
        <strain evidence="4 5">Red803</strain>
    </source>
</reference>